<keyword evidence="2" id="KW-1185">Reference proteome</keyword>
<gene>
    <name evidence="1" type="ORF">SDJN03_04853</name>
</gene>
<reference evidence="1 2" key="1">
    <citation type="journal article" date="2021" name="Hortic Res">
        <title>The domestication of Cucurbita argyrosperma as revealed by the genome of its wild relative.</title>
        <authorList>
            <person name="Barrera-Redondo J."/>
            <person name="Sanchez-de la Vega G."/>
            <person name="Aguirre-Liguori J.A."/>
            <person name="Castellanos-Morales G."/>
            <person name="Gutierrez-Guerrero Y.T."/>
            <person name="Aguirre-Dugua X."/>
            <person name="Aguirre-Planter E."/>
            <person name="Tenaillon M.I."/>
            <person name="Lira-Saade R."/>
            <person name="Eguiarte L.E."/>
        </authorList>
    </citation>
    <scope>NUCLEOTIDE SEQUENCE [LARGE SCALE GENOMIC DNA]</scope>
    <source>
        <strain evidence="1">JBR-2021</strain>
    </source>
</reference>
<sequence length="87" mass="9765">MENNGDDTLINSQKRIPIVVNPGETSTKFTMWSPLMDHIVQISSSNKSLADNVDEIDSKIDRVLYSSKNFRRLPIFEEMCPSSSASS</sequence>
<evidence type="ECO:0000313" key="2">
    <source>
        <dbReference type="Proteomes" id="UP000685013"/>
    </source>
</evidence>
<name>A0AAV6NWM3_9ROSI</name>
<organism evidence="1 2">
    <name type="scientific">Cucurbita argyrosperma subsp. sororia</name>
    <dbReference type="NCBI Taxonomy" id="37648"/>
    <lineage>
        <taxon>Eukaryota</taxon>
        <taxon>Viridiplantae</taxon>
        <taxon>Streptophyta</taxon>
        <taxon>Embryophyta</taxon>
        <taxon>Tracheophyta</taxon>
        <taxon>Spermatophyta</taxon>
        <taxon>Magnoliopsida</taxon>
        <taxon>eudicotyledons</taxon>
        <taxon>Gunneridae</taxon>
        <taxon>Pentapetalae</taxon>
        <taxon>rosids</taxon>
        <taxon>fabids</taxon>
        <taxon>Cucurbitales</taxon>
        <taxon>Cucurbitaceae</taxon>
        <taxon>Cucurbiteae</taxon>
        <taxon>Cucurbita</taxon>
    </lineage>
</organism>
<feature type="non-terminal residue" evidence="1">
    <location>
        <position position="1"/>
    </location>
</feature>
<evidence type="ECO:0000313" key="1">
    <source>
        <dbReference type="EMBL" id="KAG6604244.1"/>
    </source>
</evidence>
<accession>A0AAV6NWM3</accession>
<dbReference type="AlphaFoldDB" id="A0AAV6NWM3"/>
<comment type="caution">
    <text evidence="1">The sequence shown here is derived from an EMBL/GenBank/DDBJ whole genome shotgun (WGS) entry which is preliminary data.</text>
</comment>
<dbReference type="EMBL" id="JAGKQH010000003">
    <property type="protein sequence ID" value="KAG6604244.1"/>
    <property type="molecule type" value="Genomic_DNA"/>
</dbReference>
<dbReference type="Proteomes" id="UP000685013">
    <property type="component" value="Chromosome 3"/>
</dbReference>
<proteinExistence type="predicted"/>
<protein>
    <submittedName>
        <fullName evidence="1">Uncharacterized protein</fullName>
    </submittedName>
</protein>